<comment type="caution">
    <text evidence="1">The sequence shown here is derived from an EMBL/GenBank/DDBJ whole genome shotgun (WGS) entry which is preliminary data.</text>
</comment>
<name>A0AAV3XC51_9CYAN</name>
<organism evidence="1 2">
    <name type="scientific">Microseira wollei NIES-4236</name>
    <dbReference type="NCBI Taxonomy" id="2530354"/>
    <lineage>
        <taxon>Bacteria</taxon>
        <taxon>Bacillati</taxon>
        <taxon>Cyanobacteriota</taxon>
        <taxon>Cyanophyceae</taxon>
        <taxon>Oscillatoriophycideae</taxon>
        <taxon>Aerosakkonematales</taxon>
        <taxon>Aerosakkonemataceae</taxon>
        <taxon>Microseira</taxon>
    </lineage>
</organism>
<dbReference type="EMBL" id="BLAY01000031">
    <property type="protein sequence ID" value="GET37645.1"/>
    <property type="molecule type" value="Genomic_DNA"/>
</dbReference>
<dbReference type="SUPFAM" id="SSF51735">
    <property type="entry name" value="NAD(P)-binding Rossmann-fold domains"/>
    <property type="match status" value="1"/>
</dbReference>
<dbReference type="InterPro" id="IPR036291">
    <property type="entry name" value="NAD(P)-bd_dom_sf"/>
</dbReference>
<sequence length="221" mass="23584">MVDRVCVVVGVGAGLGLAIAKRFGREGYRIGMVARRIEALQNYETMLADANIQAFGFSADVGDEISLTQAFSQIHARLGVPTVLVYNAAVMNESDPLTISAETVVQEFKVSVVGALTSIQQVAGGMKAAGGGTILLTGGGLALDGFSPPQYLPLAIGKVSIRKLCFTMANALEPDNIHVATVTVCGTIEPGTHFDPDTLAEVYWQLHEEERSAWQREVVYQ</sequence>
<accession>A0AAV3XC51</accession>
<proteinExistence type="predicted"/>
<dbReference type="Gene3D" id="3.40.50.720">
    <property type="entry name" value="NAD(P)-binding Rossmann-like Domain"/>
    <property type="match status" value="1"/>
</dbReference>
<dbReference type="PANTHER" id="PTHR43431">
    <property type="entry name" value="OXIDOREDUCTASE, SHORT CHAIN DEHYDROGENASE/REDUCTASE FAMILY (AFU_ORTHOLOGUE AFUA_5G14000)"/>
    <property type="match status" value="1"/>
</dbReference>
<dbReference type="RefSeq" id="WP_226579463.1">
    <property type="nucleotide sequence ID" value="NZ_BLAY01000031.1"/>
</dbReference>
<dbReference type="PANTHER" id="PTHR43431:SF1">
    <property type="entry name" value="OS08G0476300 PROTEIN"/>
    <property type="match status" value="1"/>
</dbReference>
<keyword evidence="2" id="KW-1185">Reference proteome</keyword>
<dbReference type="AlphaFoldDB" id="A0AAV3XC51"/>
<dbReference type="Pfam" id="PF00106">
    <property type="entry name" value="adh_short"/>
    <property type="match status" value="1"/>
</dbReference>
<dbReference type="PRINTS" id="PR00081">
    <property type="entry name" value="GDHRDH"/>
</dbReference>
<reference evidence="1" key="1">
    <citation type="submission" date="2019-10" db="EMBL/GenBank/DDBJ databases">
        <title>Draft genome sequece of Microseira wollei NIES-4236.</title>
        <authorList>
            <person name="Yamaguchi H."/>
            <person name="Suzuki S."/>
            <person name="Kawachi M."/>
        </authorList>
    </citation>
    <scope>NUCLEOTIDE SEQUENCE</scope>
    <source>
        <strain evidence="1">NIES-4236</strain>
    </source>
</reference>
<protein>
    <submittedName>
        <fullName evidence="1">Short-chain dehydrogenase/reductase SDR</fullName>
    </submittedName>
</protein>
<gene>
    <name evidence="1" type="ORF">MiSe_23990</name>
</gene>
<evidence type="ECO:0000313" key="1">
    <source>
        <dbReference type="EMBL" id="GET37645.1"/>
    </source>
</evidence>
<dbReference type="InterPro" id="IPR002347">
    <property type="entry name" value="SDR_fam"/>
</dbReference>
<evidence type="ECO:0000313" key="2">
    <source>
        <dbReference type="Proteomes" id="UP001050975"/>
    </source>
</evidence>
<dbReference type="Proteomes" id="UP001050975">
    <property type="component" value="Unassembled WGS sequence"/>
</dbReference>